<keyword evidence="3" id="KW-1185">Reference proteome</keyword>
<accession>A0A453RK46</accession>
<dbReference type="AlphaFoldDB" id="A0A453RK46"/>
<evidence type="ECO:0000313" key="2">
    <source>
        <dbReference type="EnsemblPlants" id="AET7Gv20608600.3"/>
    </source>
</evidence>
<dbReference type="Gramene" id="AET7Gv20608600.3">
    <property type="protein sequence ID" value="AET7Gv20608600.3"/>
    <property type="gene ID" value="AET7Gv20608600"/>
</dbReference>
<evidence type="ECO:0000313" key="3">
    <source>
        <dbReference type="Proteomes" id="UP000015105"/>
    </source>
</evidence>
<reference evidence="3" key="1">
    <citation type="journal article" date="2014" name="Science">
        <title>Ancient hybridizations among the ancestral genomes of bread wheat.</title>
        <authorList>
            <consortium name="International Wheat Genome Sequencing Consortium,"/>
            <person name="Marcussen T."/>
            <person name="Sandve S.R."/>
            <person name="Heier L."/>
            <person name="Spannagl M."/>
            <person name="Pfeifer M."/>
            <person name="Jakobsen K.S."/>
            <person name="Wulff B.B."/>
            <person name="Steuernagel B."/>
            <person name="Mayer K.F."/>
            <person name="Olsen O.A."/>
        </authorList>
    </citation>
    <scope>NUCLEOTIDE SEQUENCE [LARGE SCALE GENOMIC DNA]</scope>
    <source>
        <strain evidence="3">cv. AL8/78</strain>
    </source>
</reference>
<name>A0A453RK46_AEGTS</name>
<reference evidence="2" key="3">
    <citation type="journal article" date="2017" name="Nature">
        <title>Genome sequence of the progenitor of the wheat D genome Aegilops tauschii.</title>
        <authorList>
            <person name="Luo M.C."/>
            <person name="Gu Y.Q."/>
            <person name="Puiu D."/>
            <person name="Wang H."/>
            <person name="Twardziok S.O."/>
            <person name="Deal K.R."/>
            <person name="Huo N."/>
            <person name="Zhu T."/>
            <person name="Wang L."/>
            <person name="Wang Y."/>
            <person name="McGuire P.E."/>
            <person name="Liu S."/>
            <person name="Long H."/>
            <person name="Ramasamy R.K."/>
            <person name="Rodriguez J.C."/>
            <person name="Van S.L."/>
            <person name="Yuan L."/>
            <person name="Wang Z."/>
            <person name="Xia Z."/>
            <person name="Xiao L."/>
            <person name="Anderson O.D."/>
            <person name="Ouyang S."/>
            <person name="Liang Y."/>
            <person name="Zimin A.V."/>
            <person name="Pertea G."/>
            <person name="Qi P."/>
            <person name="Bennetzen J.L."/>
            <person name="Dai X."/>
            <person name="Dawson M.W."/>
            <person name="Muller H.G."/>
            <person name="Kugler K."/>
            <person name="Rivarola-Duarte L."/>
            <person name="Spannagl M."/>
            <person name="Mayer K.F.X."/>
            <person name="Lu F.H."/>
            <person name="Bevan M.W."/>
            <person name="Leroy P."/>
            <person name="Li P."/>
            <person name="You F.M."/>
            <person name="Sun Q."/>
            <person name="Liu Z."/>
            <person name="Lyons E."/>
            <person name="Wicker T."/>
            <person name="Salzberg S.L."/>
            <person name="Devos K.M."/>
            <person name="Dvorak J."/>
        </authorList>
    </citation>
    <scope>NUCLEOTIDE SEQUENCE [LARGE SCALE GENOMIC DNA]</scope>
    <source>
        <strain evidence="2">cv. AL8/78</strain>
    </source>
</reference>
<feature type="region of interest" description="Disordered" evidence="1">
    <location>
        <begin position="1"/>
        <end position="52"/>
    </location>
</feature>
<sequence>REAPKPQSVLRPREARGSQGGSAAKGDGREGRQGAACGEDDGGQGRRRQGQG</sequence>
<organism evidence="2 3">
    <name type="scientific">Aegilops tauschii subsp. strangulata</name>
    <name type="common">Goatgrass</name>
    <dbReference type="NCBI Taxonomy" id="200361"/>
    <lineage>
        <taxon>Eukaryota</taxon>
        <taxon>Viridiplantae</taxon>
        <taxon>Streptophyta</taxon>
        <taxon>Embryophyta</taxon>
        <taxon>Tracheophyta</taxon>
        <taxon>Spermatophyta</taxon>
        <taxon>Magnoliopsida</taxon>
        <taxon>Liliopsida</taxon>
        <taxon>Poales</taxon>
        <taxon>Poaceae</taxon>
        <taxon>BOP clade</taxon>
        <taxon>Pooideae</taxon>
        <taxon>Triticodae</taxon>
        <taxon>Triticeae</taxon>
        <taxon>Triticinae</taxon>
        <taxon>Aegilops</taxon>
    </lineage>
</organism>
<reference evidence="2" key="4">
    <citation type="submission" date="2019-03" db="UniProtKB">
        <authorList>
            <consortium name="EnsemblPlants"/>
        </authorList>
    </citation>
    <scope>IDENTIFICATION</scope>
</reference>
<evidence type="ECO:0000256" key="1">
    <source>
        <dbReference type="SAM" id="MobiDB-lite"/>
    </source>
</evidence>
<proteinExistence type="predicted"/>
<dbReference type="EnsemblPlants" id="AET7Gv20608600.3">
    <property type="protein sequence ID" value="AET7Gv20608600.3"/>
    <property type="gene ID" value="AET7Gv20608600"/>
</dbReference>
<protein>
    <submittedName>
        <fullName evidence="2">Uncharacterized protein</fullName>
    </submittedName>
</protein>
<reference evidence="3" key="2">
    <citation type="journal article" date="2017" name="Nat. Plants">
        <title>The Aegilops tauschii genome reveals multiple impacts of transposons.</title>
        <authorList>
            <person name="Zhao G."/>
            <person name="Zou C."/>
            <person name="Li K."/>
            <person name="Wang K."/>
            <person name="Li T."/>
            <person name="Gao L."/>
            <person name="Zhang X."/>
            <person name="Wang H."/>
            <person name="Yang Z."/>
            <person name="Liu X."/>
            <person name="Jiang W."/>
            <person name="Mao L."/>
            <person name="Kong X."/>
            <person name="Jiao Y."/>
            <person name="Jia J."/>
        </authorList>
    </citation>
    <scope>NUCLEOTIDE SEQUENCE [LARGE SCALE GENOMIC DNA]</scope>
    <source>
        <strain evidence="3">cv. AL8/78</strain>
    </source>
</reference>
<reference evidence="2" key="5">
    <citation type="journal article" date="2021" name="G3 (Bethesda)">
        <title>Aegilops tauschii genome assembly Aet v5.0 features greater sequence contiguity and improved annotation.</title>
        <authorList>
            <person name="Wang L."/>
            <person name="Zhu T."/>
            <person name="Rodriguez J.C."/>
            <person name="Deal K.R."/>
            <person name="Dubcovsky J."/>
            <person name="McGuire P.E."/>
            <person name="Lux T."/>
            <person name="Spannagl M."/>
            <person name="Mayer K.F.X."/>
            <person name="Baldrich P."/>
            <person name="Meyers B.C."/>
            <person name="Huo N."/>
            <person name="Gu Y.Q."/>
            <person name="Zhou H."/>
            <person name="Devos K.M."/>
            <person name="Bennetzen J.L."/>
            <person name="Unver T."/>
            <person name="Budak H."/>
            <person name="Gulick P.J."/>
            <person name="Galiba G."/>
            <person name="Kalapos B."/>
            <person name="Nelson D.R."/>
            <person name="Li P."/>
            <person name="You F.M."/>
            <person name="Luo M.C."/>
            <person name="Dvorak J."/>
        </authorList>
    </citation>
    <scope>NUCLEOTIDE SEQUENCE [LARGE SCALE GENOMIC DNA]</scope>
    <source>
        <strain evidence="2">cv. AL8/78</strain>
    </source>
</reference>
<dbReference type="Proteomes" id="UP000015105">
    <property type="component" value="Chromosome 7D"/>
</dbReference>